<keyword evidence="4" id="KW-1185">Reference proteome</keyword>
<feature type="signal peptide" evidence="2">
    <location>
        <begin position="1"/>
        <end position="22"/>
    </location>
</feature>
<proteinExistence type="predicted"/>
<name>A0A4S2GZ27_9PROT</name>
<organism evidence="3 4">
    <name type="scientific">Marinicauda algicola</name>
    <dbReference type="NCBI Taxonomy" id="2029849"/>
    <lineage>
        <taxon>Bacteria</taxon>
        <taxon>Pseudomonadati</taxon>
        <taxon>Pseudomonadota</taxon>
        <taxon>Alphaproteobacteria</taxon>
        <taxon>Maricaulales</taxon>
        <taxon>Maricaulaceae</taxon>
        <taxon>Marinicauda</taxon>
    </lineage>
</organism>
<reference evidence="3 4" key="1">
    <citation type="journal article" date="2017" name="Int. J. Syst. Evol. Microbiol.">
        <title>Marinicauda algicola sp. nov., isolated from a marine red alga Rhodosorus marinus.</title>
        <authorList>
            <person name="Jeong S.E."/>
            <person name="Jeon S.H."/>
            <person name="Chun B.H."/>
            <person name="Kim D.W."/>
            <person name="Jeon C.O."/>
        </authorList>
    </citation>
    <scope>NUCLEOTIDE SEQUENCE [LARGE SCALE GENOMIC DNA]</scope>
    <source>
        <strain evidence="3 4">JCM 31718</strain>
    </source>
</reference>
<feature type="region of interest" description="Disordered" evidence="1">
    <location>
        <begin position="240"/>
        <end position="274"/>
    </location>
</feature>
<dbReference type="RefSeq" id="WP_135996210.1">
    <property type="nucleotide sequence ID" value="NZ_CP071057.1"/>
</dbReference>
<feature type="chain" id="PRO_5020222959" evidence="2">
    <location>
        <begin position="23"/>
        <end position="274"/>
    </location>
</feature>
<sequence>MRHRLLLAAACLTAAAASPAQGDETDFPMAMQDIVITSHHAPIQITVRNISASTDPAERELRVVSADPQIEVTGQVWCKTALGTQAYATRVQAMIANVTLWANDDIFDVGNAGQSHIQTFPGNPEIANFDLDFTYEVPESWDPETLVELRMNPVEIVEDRLATFVQNGAGSAADFLRTTDVFETSVPLSVIGWCRWDEYEAGQEYMGVRKREIPVRIFYQGDPDIADPIVTVGGANQVAAQPADRARATLAPARGTQGAPPARTDPPRRARPNR</sequence>
<gene>
    <name evidence="3" type="ORF">E5163_11120</name>
</gene>
<evidence type="ECO:0000313" key="4">
    <source>
        <dbReference type="Proteomes" id="UP000308054"/>
    </source>
</evidence>
<dbReference type="Proteomes" id="UP000308054">
    <property type="component" value="Unassembled WGS sequence"/>
</dbReference>
<evidence type="ECO:0000313" key="3">
    <source>
        <dbReference type="EMBL" id="TGY88364.1"/>
    </source>
</evidence>
<evidence type="ECO:0000256" key="2">
    <source>
        <dbReference type="SAM" id="SignalP"/>
    </source>
</evidence>
<evidence type="ECO:0000256" key="1">
    <source>
        <dbReference type="SAM" id="MobiDB-lite"/>
    </source>
</evidence>
<dbReference type="EMBL" id="SRXW01000003">
    <property type="protein sequence ID" value="TGY88364.1"/>
    <property type="molecule type" value="Genomic_DNA"/>
</dbReference>
<comment type="caution">
    <text evidence="3">The sequence shown here is derived from an EMBL/GenBank/DDBJ whole genome shotgun (WGS) entry which is preliminary data.</text>
</comment>
<accession>A0A4S2GZ27</accession>
<keyword evidence="2" id="KW-0732">Signal</keyword>
<dbReference type="OrthoDB" id="7631205at2"/>
<dbReference type="AlphaFoldDB" id="A0A4S2GZ27"/>
<protein>
    <submittedName>
        <fullName evidence="3">Uncharacterized protein</fullName>
    </submittedName>
</protein>